<keyword evidence="2" id="KW-1185">Reference proteome</keyword>
<dbReference type="RefSeq" id="WP_038047151.1">
    <property type="nucleotide sequence ID" value="NZ_JMFG01000006.1"/>
</dbReference>
<gene>
    <name evidence="1" type="ORF">EG19_10510</name>
</gene>
<dbReference type="STRING" id="1312852.EG19_10510"/>
<protein>
    <submittedName>
        <fullName evidence="1">Uncharacterized protein</fullName>
    </submittedName>
</protein>
<evidence type="ECO:0000313" key="1">
    <source>
        <dbReference type="EMBL" id="KDA54589.1"/>
    </source>
</evidence>
<dbReference type="OrthoDB" id="1523345at2"/>
<evidence type="ECO:0000313" key="2">
    <source>
        <dbReference type="Proteomes" id="UP000027284"/>
    </source>
</evidence>
<dbReference type="Proteomes" id="UP000027284">
    <property type="component" value="Unassembled WGS sequence"/>
</dbReference>
<dbReference type="SUPFAM" id="SSF56935">
    <property type="entry name" value="Porins"/>
    <property type="match status" value="1"/>
</dbReference>
<sequence length="390" mass="43802">MLARFFRIGLVFAVLYFVNVTPSHAIPAFARKYQFSCSTCHAPFPRLKPFGEEFAARGFRLEDPSQEPTRAFYDVGDPWLQLPREFPLALRLDGYASLVDSKGQPRSTDVEWPWSVKLLTGGQISKNISYYAYGILEKGETIKLEDTWVQFSSVFGAPVDLMVGQFQVSDPLFKRELRLSRNDYAILKLRVGHSPTNLTYDRGLVLTWHAPAEIEVIGQIVNGNGIEPADERFDDNRFKSASLRLARTFGPLRVGVFGYRGKSGPDQGPNDTVTYLGPDLVADLGEKWQLSLCYLRRTDDDPFLVGRQGASLATKGGFLELHFFPQGQDGRWAFTLLANRVTSDLPNVEVKNLSLTANYLLARNFRLVAEFLRDQTADQNVLSLGLVTAF</sequence>
<name>A0A062XYS6_9BACT</name>
<reference evidence="1 2" key="1">
    <citation type="submission" date="2014-04" db="EMBL/GenBank/DDBJ databases">
        <title>The Genome Sequence of Thermoanaerobaculum aquaticum MP-01, The First Cultivated Group 23 Acidobacterium.</title>
        <authorList>
            <person name="Stamps B.W."/>
            <person name="Losey N.A."/>
            <person name="Lawson P.A."/>
            <person name="Stevenson B.S."/>
        </authorList>
    </citation>
    <scope>NUCLEOTIDE SEQUENCE [LARGE SCALE GENOMIC DNA]</scope>
    <source>
        <strain evidence="1 2">MP-01</strain>
    </source>
</reference>
<dbReference type="AlphaFoldDB" id="A0A062XYS6"/>
<organism evidence="1 2">
    <name type="scientific">Thermoanaerobaculum aquaticum</name>
    <dbReference type="NCBI Taxonomy" id="1312852"/>
    <lineage>
        <taxon>Bacteria</taxon>
        <taxon>Pseudomonadati</taxon>
        <taxon>Acidobacteriota</taxon>
        <taxon>Thermoanaerobaculia</taxon>
        <taxon>Thermoanaerobaculales</taxon>
        <taxon>Thermoanaerobaculaceae</taxon>
        <taxon>Thermoanaerobaculum</taxon>
    </lineage>
</organism>
<comment type="caution">
    <text evidence="1">The sequence shown here is derived from an EMBL/GenBank/DDBJ whole genome shotgun (WGS) entry which is preliminary data.</text>
</comment>
<accession>A0A062XYS6</accession>
<dbReference type="EMBL" id="JMFG01000006">
    <property type="protein sequence ID" value="KDA54589.1"/>
    <property type="molecule type" value="Genomic_DNA"/>
</dbReference>
<proteinExistence type="predicted"/>